<name>A0A7L0ZXS9_9PASS</name>
<organism evidence="7 8">
    <name type="scientific">Oxyruncus cristatus</name>
    <name type="common">sharpbill</name>
    <dbReference type="NCBI Taxonomy" id="114331"/>
    <lineage>
        <taxon>Eukaryota</taxon>
        <taxon>Metazoa</taxon>
        <taxon>Chordata</taxon>
        <taxon>Craniata</taxon>
        <taxon>Vertebrata</taxon>
        <taxon>Euteleostomi</taxon>
        <taxon>Archelosauria</taxon>
        <taxon>Archosauria</taxon>
        <taxon>Dinosauria</taxon>
        <taxon>Saurischia</taxon>
        <taxon>Theropoda</taxon>
        <taxon>Coelurosauria</taxon>
        <taxon>Aves</taxon>
        <taxon>Neognathae</taxon>
        <taxon>Neoaves</taxon>
        <taxon>Telluraves</taxon>
        <taxon>Australaves</taxon>
        <taxon>Passeriformes</taxon>
        <taxon>Cotingidae</taxon>
        <taxon>Oxyruncus</taxon>
    </lineage>
</organism>
<dbReference type="Proteomes" id="UP000564466">
    <property type="component" value="Unassembled WGS sequence"/>
</dbReference>
<feature type="signal peptide" evidence="5">
    <location>
        <begin position="1"/>
        <end position="22"/>
    </location>
</feature>
<keyword evidence="8" id="KW-1185">Reference proteome</keyword>
<feature type="chain" id="PRO_5029654887" evidence="5">
    <location>
        <begin position="23"/>
        <end position="91"/>
    </location>
</feature>
<proteinExistence type="inferred from homology"/>
<dbReference type="GO" id="GO:0030335">
    <property type="term" value="P:positive regulation of cell migration"/>
    <property type="evidence" value="ECO:0007669"/>
    <property type="project" value="TreeGrafter"/>
</dbReference>
<feature type="non-terminal residue" evidence="7">
    <location>
        <position position="91"/>
    </location>
</feature>
<gene>
    <name evidence="7" type="primary">Ccl3</name>
    <name evidence="7" type="ORF">OXYCRI_R04694</name>
</gene>
<sequence length="91" mass="9962">MKVLAASLLALLLLASCSPSEAHLDAVPTSCCLTYQQRPIPLRLISSIFITSSSCPNPGVIMVTKKGKKQCGDPQEPWVQERLKHFQTPKN</sequence>
<dbReference type="GO" id="GO:0061844">
    <property type="term" value="P:antimicrobial humoral immune response mediated by antimicrobial peptide"/>
    <property type="evidence" value="ECO:0007669"/>
    <property type="project" value="TreeGrafter"/>
</dbReference>
<dbReference type="GO" id="GO:0048020">
    <property type="term" value="F:CCR chemokine receptor binding"/>
    <property type="evidence" value="ECO:0007669"/>
    <property type="project" value="TreeGrafter"/>
</dbReference>
<evidence type="ECO:0000256" key="5">
    <source>
        <dbReference type="SAM" id="SignalP"/>
    </source>
</evidence>
<dbReference type="Gene3D" id="2.40.50.40">
    <property type="match status" value="1"/>
</dbReference>
<dbReference type="GO" id="GO:0048245">
    <property type="term" value="P:eosinophil chemotaxis"/>
    <property type="evidence" value="ECO:0007669"/>
    <property type="project" value="TreeGrafter"/>
</dbReference>
<dbReference type="GO" id="GO:0005615">
    <property type="term" value="C:extracellular space"/>
    <property type="evidence" value="ECO:0007669"/>
    <property type="project" value="UniProtKB-KW"/>
</dbReference>
<dbReference type="SMART" id="SM00199">
    <property type="entry name" value="SCY"/>
    <property type="match status" value="1"/>
</dbReference>
<evidence type="ECO:0000313" key="8">
    <source>
        <dbReference type="Proteomes" id="UP000564466"/>
    </source>
</evidence>
<dbReference type="InterPro" id="IPR036048">
    <property type="entry name" value="Interleukin_8-like_sf"/>
</dbReference>
<evidence type="ECO:0000256" key="1">
    <source>
        <dbReference type="ARBA" id="ARBA00010868"/>
    </source>
</evidence>
<keyword evidence="3" id="KW-0202">Cytokine</keyword>
<protein>
    <submittedName>
        <fullName evidence="7">CCL3 protein</fullName>
    </submittedName>
</protein>
<dbReference type="InterPro" id="IPR001811">
    <property type="entry name" value="Chemokine_IL8-like_dom"/>
</dbReference>
<comment type="caution">
    <text evidence="7">The sequence shown here is derived from an EMBL/GenBank/DDBJ whole genome shotgun (WGS) entry which is preliminary data.</text>
</comment>
<keyword evidence="4 5" id="KW-0732">Signal</keyword>
<dbReference type="InterPro" id="IPR039809">
    <property type="entry name" value="Chemokine_b/g/d"/>
</dbReference>
<dbReference type="Pfam" id="PF00048">
    <property type="entry name" value="IL8"/>
    <property type="match status" value="1"/>
</dbReference>
<dbReference type="GO" id="GO:0008009">
    <property type="term" value="F:chemokine activity"/>
    <property type="evidence" value="ECO:0007669"/>
    <property type="project" value="InterPro"/>
</dbReference>
<dbReference type="SUPFAM" id="SSF54117">
    <property type="entry name" value="Interleukin 8-like chemokines"/>
    <property type="match status" value="1"/>
</dbReference>
<dbReference type="PROSITE" id="PS51257">
    <property type="entry name" value="PROKAR_LIPOPROTEIN"/>
    <property type="match status" value="1"/>
</dbReference>
<dbReference type="AlphaFoldDB" id="A0A7L0ZXS9"/>
<dbReference type="CDD" id="cd00272">
    <property type="entry name" value="Chemokine_CC"/>
    <property type="match status" value="1"/>
</dbReference>
<evidence type="ECO:0000259" key="6">
    <source>
        <dbReference type="SMART" id="SM00199"/>
    </source>
</evidence>
<evidence type="ECO:0000256" key="2">
    <source>
        <dbReference type="ARBA" id="ARBA00022500"/>
    </source>
</evidence>
<feature type="non-terminal residue" evidence="7">
    <location>
        <position position="1"/>
    </location>
</feature>
<accession>A0A7L0ZXS9</accession>
<feature type="domain" description="Chemokine interleukin-8-like" evidence="6">
    <location>
        <begin position="28"/>
        <end position="86"/>
    </location>
</feature>
<dbReference type="FunFam" id="2.40.50.40:FF:000002">
    <property type="entry name" value="C-C motif chemokine"/>
    <property type="match status" value="1"/>
</dbReference>
<dbReference type="GO" id="GO:0006954">
    <property type="term" value="P:inflammatory response"/>
    <property type="evidence" value="ECO:0007669"/>
    <property type="project" value="TreeGrafter"/>
</dbReference>
<evidence type="ECO:0000256" key="3">
    <source>
        <dbReference type="ARBA" id="ARBA00022514"/>
    </source>
</evidence>
<dbReference type="PANTHER" id="PTHR12015:SF103">
    <property type="entry name" value="C-C MOTIF CHEMOKINE 4-RELATED"/>
    <property type="match status" value="1"/>
</dbReference>
<keyword evidence="2" id="KW-0145">Chemotaxis</keyword>
<dbReference type="EMBL" id="VXAY01004701">
    <property type="protein sequence ID" value="NXM31888.1"/>
    <property type="molecule type" value="Genomic_DNA"/>
</dbReference>
<reference evidence="7 8" key="1">
    <citation type="submission" date="2019-09" db="EMBL/GenBank/DDBJ databases">
        <title>Bird 10,000 Genomes (B10K) Project - Family phase.</title>
        <authorList>
            <person name="Zhang G."/>
        </authorList>
    </citation>
    <scope>NUCLEOTIDE SEQUENCE [LARGE SCALE GENOMIC DNA]</scope>
    <source>
        <strain evidence="7">B10K-DU-002-07</strain>
        <tissue evidence="7">Muscle</tissue>
    </source>
</reference>
<dbReference type="PANTHER" id="PTHR12015">
    <property type="entry name" value="SMALL INDUCIBLE CYTOKINE A"/>
    <property type="match status" value="1"/>
</dbReference>
<dbReference type="GO" id="GO:0070098">
    <property type="term" value="P:chemokine-mediated signaling pathway"/>
    <property type="evidence" value="ECO:0007669"/>
    <property type="project" value="TreeGrafter"/>
</dbReference>
<evidence type="ECO:0000313" key="7">
    <source>
        <dbReference type="EMBL" id="NXM31888.1"/>
    </source>
</evidence>
<evidence type="ECO:0000256" key="4">
    <source>
        <dbReference type="ARBA" id="ARBA00022729"/>
    </source>
</evidence>
<comment type="similarity">
    <text evidence="1">Belongs to the intercrine beta (chemokine CC) family.</text>
</comment>